<proteinExistence type="predicted"/>
<dbReference type="PROSITE" id="PS51257">
    <property type="entry name" value="PROKAR_LIPOPROTEIN"/>
    <property type="match status" value="1"/>
</dbReference>
<evidence type="ECO:0008006" key="3">
    <source>
        <dbReference type="Google" id="ProtNLM"/>
    </source>
</evidence>
<accession>A0AA96VH29</accession>
<dbReference type="RefSeq" id="WP_338097946.1">
    <property type="nucleotide sequence ID" value="NZ_CP131061.1"/>
</dbReference>
<evidence type="ECO:0000313" key="2">
    <source>
        <dbReference type="Proteomes" id="UP001304970"/>
    </source>
</evidence>
<protein>
    <recommendedName>
        <fullName evidence="3">DUF5640 domain-containing protein</fullName>
    </recommendedName>
</protein>
<organism evidence="1 2">
    <name type="scientific">Methanolapillus ohkumae</name>
    <dbReference type="NCBI Taxonomy" id="3028298"/>
    <lineage>
        <taxon>Archaea</taxon>
        <taxon>Methanobacteriati</taxon>
        <taxon>Methanobacteriota</taxon>
        <taxon>Stenosarchaea group</taxon>
        <taxon>Methanomicrobia</taxon>
        <taxon>Methanosarcinales</taxon>
        <taxon>Methanosarcinaceae</taxon>
        <taxon>Methanolapillus</taxon>
    </lineage>
</organism>
<dbReference type="EMBL" id="CP131061">
    <property type="protein sequence ID" value="WNY26417.1"/>
    <property type="molecule type" value="Genomic_DNA"/>
</dbReference>
<reference evidence="1 2" key="1">
    <citation type="submission" date="2023-07" db="EMBL/GenBank/DDBJ databases">
        <title>Closed genome sequence of Methanosarcinaceae archaeon Am2.</title>
        <authorList>
            <person name="Poehlein A."/>
            <person name="Protasov E."/>
            <person name="Platt K."/>
            <person name="Reeh H."/>
            <person name="Daniel R."/>
            <person name="Brune A."/>
        </authorList>
    </citation>
    <scope>NUCLEOTIDE SEQUENCE [LARGE SCALE GENOMIC DNA]</scope>
    <source>
        <strain evidence="1 2">Am2</strain>
    </source>
</reference>
<sequence>MIKKILPVFALFVLLVGVTAAGCMGDKVVGTWDGQKTKAIATFSDDKTYTISAGLVEFSGTWSKDGSEYILYSNDTKIGTAIFVNKDLRITIGSGILSITDDFVKRS</sequence>
<name>A0AA96VH29_9EURY</name>
<dbReference type="GeneID" id="89227577"/>
<evidence type="ECO:0000313" key="1">
    <source>
        <dbReference type="EMBL" id="WNY26417.1"/>
    </source>
</evidence>
<dbReference type="Proteomes" id="UP001304970">
    <property type="component" value="Chromosome"/>
</dbReference>
<dbReference type="AlphaFoldDB" id="A0AA96VH29"/>
<keyword evidence="2" id="KW-1185">Reference proteome</keyword>
<gene>
    <name evidence="1" type="ORF">MsAm2_01780</name>
</gene>